<organism evidence="3 4">
    <name type="scientific">Colletotrichum sublineola</name>
    <name type="common">Sorghum anthracnose fungus</name>
    <dbReference type="NCBI Taxonomy" id="1173701"/>
    <lineage>
        <taxon>Eukaryota</taxon>
        <taxon>Fungi</taxon>
        <taxon>Dikarya</taxon>
        <taxon>Ascomycota</taxon>
        <taxon>Pezizomycotina</taxon>
        <taxon>Sordariomycetes</taxon>
        <taxon>Hypocreomycetidae</taxon>
        <taxon>Glomerellales</taxon>
        <taxon>Glomerellaceae</taxon>
        <taxon>Colletotrichum</taxon>
        <taxon>Colletotrichum graminicola species complex</taxon>
    </lineage>
</organism>
<dbReference type="HOGENOM" id="CLU_2108875_0_0_1"/>
<name>A0A066XPU2_COLSU</name>
<protein>
    <submittedName>
        <fullName evidence="3">Putative 3-hydroxy-3-methylglutaryl-coenzyme A reductase</fullName>
    </submittedName>
</protein>
<evidence type="ECO:0000256" key="2">
    <source>
        <dbReference type="ARBA" id="ARBA00023002"/>
    </source>
</evidence>
<keyword evidence="4" id="KW-1185">Reference proteome</keyword>
<evidence type="ECO:0000256" key="1">
    <source>
        <dbReference type="ARBA" id="ARBA00007661"/>
    </source>
</evidence>
<dbReference type="PRINTS" id="PR00071">
    <property type="entry name" value="HMGCOARDTASE"/>
</dbReference>
<sequence>MPIPLGVAGRLVIYSKSYFIPMATTEGVLVASASRGAKAINIGGSAVTLLTSDGMTRGPCVGSKTLERASLAKAWLDSKQGQAAKTDAFNSTSRFDSLEAMDSVLAGTNNLYIQF</sequence>
<dbReference type="STRING" id="1173701.A0A066XPU2"/>
<dbReference type="InterPro" id="IPR002202">
    <property type="entry name" value="HMG_CoA_Rdtase"/>
</dbReference>
<dbReference type="PANTHER" id="PTHR10572">
    <property type="entry name" value="3-HYDROXY-3-METHYLGLUTARYL-COENZYME A REDUCTASE"/>
    <property type="match status" value="1"/>
</dbReference>
<dbReference type="Gene3D" id="3.30.70.420">
    <property type="entry name" value="Hydroxymethylglutaryl-CoA reductase, class I/II, NAD/NADP-binding domain"/>
    <property type="match status" value="1"/>
</dbReference>
<reference evidence="4" key="1">
    <citation type="journal article" date="2014" name="Genome Announc.">
        <title>Draft genome sequence of Colletotrichum sublineola, a destructive pathogen of cultivated sorghum.</title>
        <authorList>
            <person name="Baroncelli R."/>
            <person name="Sanz-Martin J.M."/>
            <person name="Rech G.E."/>
            <person name="Sukno S.A."/>
            <person name="Thon M.R."/>
        </authorList>
    </citation>
    <scope>NUCLEOTIDE SEQUENCE [LARGE SCALE GENOMIC DNA]</scope>
    <source>
        <strain evidence="4">TX430BB</strain>
    </source>
</reference>
<dbReference type="Gene3D" id="3.90.770.10">
    <property type="entry name" value="3-hydroxy-3-methylglutaryl-coenzyme A Reductase, Chain A, domain 2"/>
    <property type="match status" value="1"/>
</dbReference>
<dbReference type="GO" id="GO:0004420">
    <property type="term" value="F:hydroxymethylglutaryl-CoA reductase (NADPH) activity"/>
    <property type="evidence" value="ECO:0007669"/>
    <property type="project" value="InterPro"/>
</dbReference>
<dbReference type="InterPro" id="IPR023074">
    <property type="entry name" value="HMG_CoA_Rdtase_cat_sf"/>
</dbReference>
<dbReference type="GO" id="GO:0006696">
    <property type="term" value="P:ergosterol biosynthetic process"/>
    <property type="evidence" value="ECO:0007669"/>
    <property type="project" value="TreeGrafter"/>
</dbReference>
<dbReference type="InterPro" id="IPR009029">
    <property type="entry name" value="HMG_CoA_Rdtase_sub-bd_dom_sf"/>
</dbReference>
<dbReference type="EMBL" id="JMSE01000740">
    <property type="protein sequence ID" value="KDN68035.1"/>
    <property type="molecule type" value="Genomic_DNA"/>
</dbReference>
<comment type="caution">
    <text evidence="3">The sequence shown here is derived from an EMBL/GenBank/DDBJ whole genome shotgun (WGS) entry which is preliminary data.</text>
</comment>
<dbReference type="AlphaFoldDB" id="A0A066XPU2"/>
<dbReference type="Proteomes" id="UP000027238">
    <property type="component" value="Unassembled WGS sequence"/>
</dbReference>
<keyword evidence="2" id="KW-0560">Oxidoreductase</keyword>
<dbReference type="eggNOG" id="KOG2480">
    <property type="taxonomic scope" value="Eukaryota"/>
</dbReference>
<dbReference type="SUPFAM" id="SSF56542">
    <property type="entry name" value="Substrate-binding domain of HMG-CoA reductase"/>
    <property type="match status" value="1"/>
</dbReference>
<dbReference type="SUPFAM" id="SSF55035">
    <property type="entry name" value="NAD-binding domain of HMG-CoA reductase"/>
    <property type="match status" value="1"/>
</dbReference>
<dbReference type="PROSITE" id="PS50065">
    <property type="entry name" value="HMG_COA_REDUCTASE_4"/>
    <property type="match status" value="1"/>
</dbReference>
<evidence type="ECO:0000313" key="3">
    <source>
        <dbReference type="EMBL" id="KDN68035.1"/>
    </source>
</evidence>
<dbReference type="GO" id="GO:0005778">
    <property type="term" value="C:peroxisomal membrane"/>
    <property type="evidence" value="ECO:0007669"/>
    <property type="project" value="TreeGrafter"/>
</dbReference>
<dbReference type="GO" id="GO:0015936">
    <property type="term" value="P:coenzyme A metabolic process"/>
    <property type="evidence" value="ECO:0007669"/>
    <property type="project" value="InterPro"/>
</dbReference>
<dbReference type="GO" id="GO:0008299">
    <property type="term" value="P:isoprenoid biosynthetic process"/>
    <property type="evidence" value="ECO:0007669"/>
    <property type="project" value="TreeGrafter"/>
</dbReference>
<comment type="similarity">
    <text evidence="1">Belongs to the HMG-CoA reductase family.</text>
</comment>
<dbReference type="GO" id="GO:0005789">
    <property type="term" value="C:endoplasmic reticulum membrane"/>
    <property type="evidence" value="ECO:0007669"/>
    <property type="project" value="TreeGrafter"/>
</dbReference>
<dbReference type="InterPro" id="IPR009023">
    <property type="entry name" value="HMG_CoA_Rdtase_NAD(P)-bd_sf"/>
</dbReference>
<accession>A0A066XPU2</accession>
<dbReference type="PANTHER" id="PTHR10572:SF24">
    <property type="entry name" value="3-HYDROXY-3-METHYLGLUTARYL-COENZYME A REDUCTASE"/>
    <property type="match status" value="1"/>
</dbReference>
<dbReference type="OrthoDB" id="310654at2759"/>
<proteinExistence type="inferred from homology"/>
<dbReference type="Pfam" id="PF00368">
    <property type="entry name" value="HMG-CoA_red"/>
    <property type="match status" value="1"/>
</dbReference>
<evidence type="ECO:0000313" key="4">
    <source>
        <dbReference type="Proteomes" id="UP000027238"/>
    </source>
</evidence>
<gene>
    <name evidence="3" type="ORF">CSUB01_12430</name>
</gene>